<dbReference type="PRINTS" id="PR01035">
    <property type="entry name" value="TCRTETA"/>
</dbReference>
<accession>A0A7X6N3R9</accession>
<feature type="transmembrane region" description="Helical" evidence="7">
    <location>
        <begin position="337"/>
        <end position="358"/>
    </location>
</feature>
<reference evidence="9 10" key="1">
    <citation type="submission" date="2020-04" db="EMBL/GenBank/DDBJ databases">
        <title>MicrobeNet Type strains.</title>
        <authorList>
            <person name="Nicholson A.C."/>
        </authorList>
    </citation>
    <scope>NUCLEOTIDE SEQUENCE [LARGE SCALE GENOMIC DNA]</scope>
    <source>
        <strain evidence="9 10">CCUG 61472</strain>
    </source>
</reference>
<feature type="domain" description="Major facilitator superfamily (MFS) profile" evidence="8">
    <location>
        <begin position="8"/>
        <end position="388"/>
    </location>
</feature>
<evidence type="ECO:0000256" key="4">
    <source>
        <dbReference type="ARBA" id="ARBA00022692"/>
    </source>
</evidence>
<keyword evidence="10" id="KW-1185">Reference proteome</keyword>
<evidence type="ECO:0000256" key="3">
    <source>
        <dbReference type="ARBA" id="ARBA00022448"/>
    </source>
</evidence>
<dbReference type="CDD" id="cd17325">
    <property type="entry name" value="MFS_MdtG_SLC18_like"/>
    <property type="match status" value="1"/>
</dbReference>
<feature type="transmembrane region" description="Helical" evidence="7">
    <location>
        <begin position="278"/>
        <end position="295"/>
    </location>
</feature>
<evidence type="ECO:0000256" key="1">
    <source>
        <dbReference type="ARBA" id="ARBA00004651"/>
    </source>
</evidence>
<evidence type="ECO:0000256" key="7">
    <source>
        <dbReference type="SAM" id="Phobius"/>
    </source>
</evidence>
<comment type="caution">
    <text evidence="9">The sequence shown here is derived from an EMBL/GenBank/DDBJ whole genome shotgun (WGS) entry which is preliminary data.</text>
</comment>
<comment type="subcellular location">
    <subcellularLocation>
        <location evidence="1">Cell membrane</location>
        <topology evidence="1">Multi-pass membrane protein</topology>
    </subcellularLocation>
</comment>
<evidence type="ECO:0000256" key="6">
    <source>
        <dbReference type="ARBA" id="ARBA00023136"/>
    </source>
</evidence>
<keyword evidence="3" id="KW-0813">Transport</keyword>
<evidence type="ECO:0000256" key="2">
    <source>
        <dbReference type="ARBA" id="ARBA00007520"/>
    </source>
</evidence>
<keyword evidence="5 7" id="KW-1133">Transmembrane helix</keyword>
<comment type="similarity">
    <text evidence="2">Belongs to the major facilitator superfamily. TCR/Tet family.</text>
</comment>
<feature type="transmembrane region" description="Helical" evidence="7">
    <location>
        <begin position="44"/>
        <end position="62"/>
    </location>
</feature>
<dbReference type="InterPro" id="IPR020846">
    <property type="entry name" value="MFS_dom"/>
</dbReference>
<evidence type="ECO:0000256" key="5">
    <source>
        <dbReference type="ARBA" id="ARBA00022989"/>
    </source>
</evidence>
<sequence>MSAATKRAIFILVLSEFLVCLGITLVIPVMPFLKNELHFSAADMGFMTALFALAQFIFSPIVGMLSDRIGRKPLLVIGLILYSLSEVIFAITNKLWLMDVSRIIGGLSAAAYIPTAMAMAADITTNRQRAKVIGWISAAFSGGLILGPGIGGVLANISYKTPFWIASILGIVALVILLVLLPNEQQIEHHIISDGKVKEAPNWRDILTKPVILLFSLILVSAFGLAGFEGVYSIFVNEVFDFNMNDLALVLIINGIISLILQVVFFERLVLWFTEIKLIRYCFVLSAVGVAWILLTHSKISVVIATLIVFSAMDVIRPAITTYLTKFGESKQGLMNGLNMSLTSVGNIVGPIMAGVLLDINYHYPYGIVLVFMCLSIGMTFFIGKIKNKD</sequence>
<gene>
    <name evidence="9" type="ORF">HF964_08115</name>
</gene>
<dbReference type="EMBL" id="JAAXPN010000009">
    <property type="protein sequence ID" value="NKZ24757.1"/>
    <property type="molecule type" value="Genomic_DNA"/>
</dbReference>
<proteinExistence type="inferred from homology"/>
<dbReference type="AlphaFoldDB" id="A0A7X6N3R9"/>
<feature type="transmembrane region" description="Helical" evidence="7">
    <location>
        <begin position="301"/>
        <end position="325"/>
    </location>
</feature>
<evidence type="ECO:0000313" key="9">
    <source>
        <dbReference type="EMBL" id="NKZ24757.1"/>
    </source>
</evidence>
<feature type="transmembrane region" description="Helical" evidence="7">
    <location>
        <begin position="211"/>
        <end position="235"/>
    </location>
</feature>
<dbReference type="InterPro" id="IPR011701">
    <property type="entry name" value="MFS"/>
</dbReference>
<feature type="transmembrane region" description="Helical" evidence="7">
    <location>
        <begin position="74"/>
        <end position="91"/>
    </location>
</feature>
<protein>
    <submittedName>
        <fullName evidence="9">MFS transporter</fullName>
    </submittedName>
</protein>
<feature type="transmembrane region" description="Helical" evidence="7">
    <location>
        <begin position="103"/>
        <end position="121"/>
    </location>
</feature>
<dbReference type="Proteomes" id="UP000549765">
    <property type="component" value="Unassembled WGS sequence"/>
</dbReference>
<dbReference type="InterPro" id="IPR005829">
    <property type="entry name" value="Sugar_transporter_CS"/>
</dbReference>
<feature type="transmembrane region" description="Helical" evidence="7">
    <location>
        <begin position="247"/>
        <end position="266"/>
    </location>
</feature>
<dbReference type="PANTHER" id="PTHR23504:SF115">
    <property type="entry name" value="MULTIDRUG RESISTANCE PROTEIN 2"/>
    <property type="match status" value="1"/>
</dbReference>
<evidence type="ECO:0000313" key="10">
    <source>
        <dbReference type="Proteomes" id="UP000549765"/>
    </source>
</evidence>
<dbReference type="InterPro" id="IPR036259">
    <property type="entry name" value="MFS_trans_sf"/>
</dbReference>
<feature type="transmembrane region" description="Helical" evidence="7">
    <location>
        <begin position="364"/>
        <end position="384"/>
    </location>
</feature>
<dbReference type="RefSeq" id="WP_168722550.1">
    <property type="nucleotide sequence ID" value="NZ_JAAXPN010000009.1"/>
</dbReference>
<dbReference type="Gene3D" id="1.20.1250.20">
    <property type="entry name" value="MFS general substrate transporter like domains"/>
    <property type="match status" value="1"/>
</dbReference>
<dbReference type="InterPro" id="IPR001958">
    <property type="entry name" value="Tet-R_TetA/multi-R_MdtG-like"/>
</dbReference>
<dbReference type="GO" id="GO:0005886">
    <property type="term" value="C:plasma membrane"/>
    <property type="evidence" value="ECO:0007669"/>
    <property type="project" value="UniProtKB-SubCell"/>
</dbReference>
<feature type="transmembrane region" description="Helical" evidence="7">
    <location>
        <begin position="133"/>
        <end position="157"/>
    </location>
</feature>
<dbReference type="PROSITE" id="PS00216">
    <property type="entry name" value="SUGAR_TRANSPORT_1"/>
    <property type="match status" value="1"/>
</dbReference>
<organism evidence="9 10">
    <name type="scientific">Periweissella fabalis</name>
    <dbReference type="NCBI Taxonomy" id="1070421"/>
    <lineage>
        <taxon>Bacteria</taxon>
        <taxon>Bacillati</taxon>
        <taxon>Bacillota</taxon>
        <taxon>Bacilli</taxon>
        <taxon>Lactobacillales</taxon>
        <taxon>Lactobacillaceae</taxon>
        <taxon>Periweissella</taxon>
    </lineage>
</organism>
<keyword evidence="6 7" id="KW-0472">Membrane</keyword>
<dbReference type="SUPFAM" id="SSF103473">
    <property type="entry name" value="MFS general substrate transporter"/>
    <property type="match status" value="1"/>
</dbReference>
<dbReference type="PANTHER" id="PTHR23504">
    <property type="entry name" value="MAJOR FACILITATOR SUPERFAMILY DOMAIN-CONTAINING PROTEIN 10"/>
    <property type="match status" value="1"/>
</dbReference>
<feature type="transmembrane region" description="Helical" evidence="7">
    <location>
        <begin position="9"/>
        <end position="32"/>
    </location>
</feature>
<name>A0A7X6N3R9_9LACO</name>
<evidence type="ECO:0000259" key="8">
    <source>
        <dbReference type="PROSITE" id="PS50850"/>
    </source>
</evidence>
<dbReference type="GO" id="GO:0022857">
    <property type="term" value="F:transmembrane transporter activity"/>
    <property type="evidence" value="ECO:0007669"/>
    <property type="project" value="InterPro"/>
</dbReference>
<keyword evidence="4 7" id="KW-0812">Transmembrane</keyword>
<dbReference type="Pfam" id="PF07690">
    <property type="entry name" value="MFS_1"/>
    <property type="match status" value="1"/>
</dbReference>
<dbReference type="PROSITE" id="PS50850">
    <property type="entry name" value="MFS"/>
    <property type="match status" value="1"/>
</dbReference>
<feature type="transmembrane region" description="Helical" evidence="7">
    <location>
        <begin position="163"/>
        <end position="181"/>
    </location>
</feature>